<feature type="non-terminal residue" evidence="2">
    <location>
        <position position="1"/>
    </location>
</feature>
<reference evidence="2" key="1">
    <citation type="submission" date="2021-02" db="EMBL/GenBank/DDBJ databases">
        <authorList>
            <person name="Nowell W R."/>
        </authorList>
    </citation>
    <scope>NUCLEOTIDE SEQUENCE</scope>
</reference>
<dbReference type="EMBL" id="CAJNOO010018870">
    <property type="protein sequence ID" value="CAF1528383.1"/>
    <property type="molecule type" value="Genomic_DNA"/>
</dbReference>
<dbReference type="Proteomes" id="UP000663882">
    <property type="component" value="Unassembled WGS sequence"/>
</dbReference>
<accession>A0A815V665</accession>
<dbReference type="InterPro" id="IPR001478">
    <property type="entry name" value="PDZ"/>
</dbReference>
<evidence type="ECO:0000259" key="1">
    <source>
        <dbReference type="PROSITE" id="PS50106"/>
    </source>
</evidence>
<evidence type="ECO:0000313" key="3">
    <source>
        <dbReference type="Proteomes" id="UP000663882"/>
    </source>
</evidence>
<sequence>SGILQPGDRILTINGQLLEGMTLEDARSIIKRSNHQIHLEIEFDVAGMLIISF</sequence>
<organism evidence="2 3">
    <name type="scientific">Rotaria sordida</name>
    <dbReference type="NCBI Taxonomy" id="392033"/>
    <lineage>
        <taxon>Eukaryota</taxon>
        <taxon>Metazoa</taxon>
        <taxon>Spiralia</taxon>
        <taxon>Gnathifera</taxon>
        <taxon>Rotifera</taxon>
        <taxon>Eurotatoria</taxon>
        <taxon>Bdelloidea</taxon>
        <taxon>Philodinida</taxon>
        <taxon>Philodinidae</taxon>
        <taxon>Rotaria</taxon>
    </lineage>
</organism>
<evidence type="ECO:0000313" key="2">
    <source>
        <dbReference type="EMBL" id="CAF1528383.1"/>
    </source>
</evidence>
<protein>
    <recommendedName>
        <fullName evidence="1">PDZ domain-containing protein</fullName>
    </recommendedName>
</protein>
<comment type="caution">
    <text evidence="2">The sequence shown here is derived from an EMBL/GenBank/DDBJ whole genome shotgun (WGS) entry which is preliminary data.</text>
</comment>
<dbReference type="SUPFAM" id="SSF50156">
    <property type="entry name" value="PDZ domain-like"/>
    <property type="match status" value="1"/>
</dbReference>
<gene>
    <name evidence="2" type="ORF">RFH988_LOCUS39443</name>
</gene>
<dbReference type="OrthoDB" id="8849866at2759"/>
<dbReference type="AlphaFoldDB" id="A0A815V665"/>
<dbReference type="InterPro" id="IPR036034">
    <property type="entry name" value="PDZ_sf"/>
</dbReference>
<feature type="domain" description="PDZ" evidence="1">
    <location>
        <begin position="1"/>
        <end position="45"/>
    </location>
</feature>
<dbReference type="Gene3D" id="2.30.42.10">
    <property type="match status" value="1"/>
</dbReference>
<name>A0A815V665_9BILA</name>
<dbReference type="PROSITE" id="PS50106">
    <property type="entry name" value="PDZ"/>
    <property type="match status" value="1"/>
</dbReference>
<dbReference type="Pfam" id="PF00595">
    <property type="entry name" value="PDZ"/>
    <property type="match status" value="1"/>
</dbReference>
<proteinExistence type="predicted"/>